<dbReference type="Gene3D" id="6.10.20.40">
    <property type="entry name" value="TEA/ATTS domain"/>
    <property type="match status" value="1"/>
</dbReference>
<keyword evidence="6" id="KW-1185">Reference proteome</keyword>
<organism evidence="5 6">
    <name type="scientific">Coprinellus micaceus</name>
    <name type="common">Glistening ink-cap mushroom</name>
    <name type="synonym">Coprinus micaceus</name>
    <dbReference type="NCBI Taxonomy" id="71717"/>
    <lineage>
        <taxon>Eukaryota</taxon>
        <taxon>Fungi</taxon>
        <taxon>Dikarya</taxon>
        <taxon>Basidiomycota</taxon>
        <taxon>Agaricomycotina</taxon>
        <taxon>Agaricomycetes</taxon>
        <taxon>Agaricomycetidae</taxon>
        <taxon>Agaricales</taxon>
        <taxon>Agaricineae</taxon>
        <taxon>Psathyrellaceae</taxon>
        <taxon>Coprinellus</taxon>
    </lineage>
</organism>
<dbReference type="STRING" id="71717.A0A4Y7TVU1"/>
<dbReference type="OrthoDB" id="10006572at2759"/>
<evidence type="ECO:0000313" key="6">
    <source>
        <dbReference type="Proteomes" id="UP000298030"/>
    </source>
</evidence>
<dbReference type="Proteomes" id="UP000298030">
    <property type="component" value="Unassembled WGS sequence"/>
</dbReference>
<evidence type="ECO:0000259" key="4">
    <source>
        <dbReference type="PROSITE" id="PS51088"/>
    </source>
</evidence>
<dbReference type="GO" id="GO:0003700">
    <property type="term" value="F:DNA-binding transcription factor activity"/>
    <property type="evidence" value="ECO:0007669"/>
    <property type="project" value="InterPro"/>
</dbReference>
<accession>A0A4Y7TVU1</accession>
<evidence type="ECO:0000256" key="2">
    <source>
        <dbReference type="PROSITE-ProRule" id="PRU00505"/>
    </source>
</evidence>
<dbReference type="EMBL" id="QPFP01000003">
    <property type="protein sequence ID" value="TEB38008.1"/>
    <property type="molecule type" value="Genomic_DNA"/>
</dbReference>
<feature type="DNA-binding region" description="TEA" evidence="2">
    <location>
        <begin position="38"/>
        <end position="112"/>
    </location>
</feature>
<dbReference type="AlphaFoldDB" id="A0A4Y7TVU1"/>
<proteinExistence type="inferred from homology"/>
<gene>
    <name evidence="5" type="ORF">FA13DRAFT_1785853</name>
</gene>
<dbReference type="PROSITE" id="PS51088">
    <property type="entry name" value="TEA_2"/>
    <property type="match status" value="1"/>
</dbReference>
<sequence>MRHPSPIEENFASPQLTNPRTQDVFQSIVKGRKSWKTLRGGEVVWPPELEAALIEGLENYIPDDSRETRLLGRFPLRNRFISDWIYDKTGKRRSAKQVGSRLQQLRDTCGGRKLLNLLTPRKPIPRPPSSQSPELSQRPGVFPDGTSRYQDTDSSCSDRSSPGSLLYRGIACSTESPPNSIVYVDLLPSGPSSKSLLDSPMQAPKEDELIWAERGMEVVRISPQARYITEIDPTVAFASPCLINAVSVFSVYLDDELVYSEDSPLEAVSALAPSEGTYLYSTRLLPGYWGKLCQMNDLSRHTVVHRVVEEQPSGTPTSLSSKILFSTMYRFTYSSPNIPLFPSAFDGCSDLLSTPQQKSPALHLDLSSSPLRLDASHAIT</sequence>
<feature type="region of interest" description="Disordered" evidence="3">
    <location>
        <begin position="117"/>
        <end position="162"/>
    </location>
</feature>
<dbReference type="InterPro" id="IPR038096">
    <property type="entry name" value="TEA/ATTS_sf"/>
</dbReference>
<protein>
    <recommendedName>
        <fullName evidence="4">TEA domain-containing protein</fullName>
    </recommendedName>
</protein>
<feature type="domain" description="TEA" evidence="4">
    <location>
        <begin position="38"/>
        <end position="112"/>
    </location>
</feature>
<reference evidence="5 6" key="1">
    <citation type="journal article" date="2019" name="Nat. Ecol. Evol.">
        <title>Megaphylogeny resolves global patterns of mushroom evolution.</title>
        <authorList>
            <person name="Varga T."/>
            <person name="Krizsan K."/>
            <person name="Foldi C."/>
            <person name="Dima B."/>
            <person name="Sanchez-Garcia M."/>
            <person name="Sanchez-Ramirez S."/>
            <person name="Szollosi G.J."/>
            <person name="Szarkandi J.G."/>
            <person name="Papp V."/>
            <person name="Albert L."/>
            <person name="Andreopoulos W."/>
            <person name="Angelini C."/>
            <person name="Antonin V."/>
            <person name="Barry K.W."/>
            <person name="Bougher N.L."/>
            <person name="Buchanan P."/>
            <person name="Buyck B."/>
            <person name="Bense V."/>
            <person name="Catcheside P."/>
            <person name="Chovatia M."/>
            <person name="Cooper J."/>
            <person name="Damon W."/>
            <person name="Desjardin D."/>
            <person name="Finy P."/>
            <person name="Geml J."/>
            <person name="Haridas S."/>
            <person name="Hughes K."/>
            <person name="Justo A."/>
            <person name="Karasinski D."/>
            <person name="Kautmanova I."/>
            <person name="Kiss B."/>
            <person name="Kocsube S."/>
            <person name="Kotiranta H."/>
            <person name="LaButti K.M."/>
            <person name="Lechner B.E."/>
            <person name="Liimatainen K."/>
            <person name="Lipzen A."/>
            <person name="Lukacs Z."/>
            <person name="Mihaltcheva S."/>
            <person name="Morgado L.N."/>
            <person name="Niskanen T."/>
            <person name="Noordeloos M.E."/>
            <person name="Ohm R.A."/>
            <person name="Ortiz-Santana B."/>
            <person name="Ovrebo C."/>
            <person name="Racz N."/>
            <person name="Riley R."/>
            <person name="Savchenko A."/>
            <person name="Shiryaev A."/>
            <person name="Soop K."/>
            <person name="Spirin V."/>
            <person name="Szebenyi C."/>
            <person name="Tomsovsky M."/>
            <person name="Tulloss R.E."/>
            <person name="Uehling J."/>
            <person name="Grigoriev I.V."/>
            <person name="Vagvolgyi C."/>
            <person name="Papp T."/>
            <person name="Martin F.M."/>
            <person name="Miettinen O."/>
            <person name="Hibbett D.S."/>
            <person name="Nagy L.G."/>
        </authorList>
    </citation>
    <scope>NUCLEOTIDE SEQUENCE [LARGE SCALE GENOMIC DNA]</scope>
    <source>
        <strain evidence="5 6">FP101781</strain>
    </source>
</reference>
<comment type="caution">
    <text evidence="5">The sequence shown here is derived from an EMBL/GenBank/DDBJ whole genome shotgun (WGS) entry which is preliminary data.</text>
</comment>
<evidence type="ECO:0000313" key="5">
    <source>
        <dbReference type="EMBL" id="TEB38008.1"/>
    </source>
</evidence>
<evidence type="ECO:0000256" key="3">
    <source>
        <dbReference type="SAM" id="MobiDB-lite"/>
    </source>
</evidence>
<feature type="compositionally biased region" description="Low complexity" evidence="3">
    <location>
        <begin position="152"/>
        <end position="162"/>
    </location>
</feature>
<dbReference type="Pfam" id="PF01285">
    <property type="entry name" value="TEA"/>
    <property type="match status" value="1"/>
</dbReference>
<dbReference type="InterPro" id="IPR000818">
    <property type="entry name" value="TEA/ATTS_dom"/>
</dbReference>
<name>A0A4Y7TVU1_COPMI</name>
<evidence type="ECO:0000256" key="1">
    <source>
        <dbReference type="ARBA" id="ARBA00008421"/>
    </source>
</evidence>
<dbReference type="SMART" id="SM00426">
    <property type="entry name" value="TEA"/>
    <property type="match status" value="1"/>
</dbReference>
<comment type="similarity">
    <text evidence="1">Belongs to the TEC1 family.</text>
</comment>